<dbReference type="Proteomes" id="UP000018144">
    <property type="component" value="Unassembled WGS sequence"/>
</dbReference>
<keyword evidence="1" id="KW-0472">Membrane</keyword>
<feature type="transmembrane region" description="Helical" evidence="1">
    <location>
        <begin position="808"/>
        <end position="831"/>
    </location>
</feature>
<keyword evidence="1" id="KW-1133">Transmembrane helix</keyword>
<keyword evidence="1" id="KW-0812">Transmembrane</keyword>
<dbReference type="Pfam" id="PF11915">
    <property type="entry name" value="DUF3433"/>
    <property type="match status" value="2"/>
</dbReference>
<organism evidence="2 3">
    <name type="scientific">Pyronema omphalodes (strain CBS 100304)</name>
    <name type="common">Pyronema confluens</name>
    <dbReference type="NCBI Taxonomy" id="1076935"/>
    <lineage>
        <taxon>Eukaryota</taxon>
        <taxon>Fungi</taxon>
        <taxon>Dikarya</taxon>
        <taxon>Ascomycota</taxon>
        <taxon>Pezizomycotina</taxon>
        <taxon>Pezizomycetes</taxon>
        <taxon>Pezizales</taxon>
        <taxon>Pyronemataceae</taxon>
        <taxon>Pyronema</taxon>
    </lineage>
</organism>
<feature type="transmembrane region" description="Helical" evidence="1">
    <location>
        <begin position="118"/>
        <end position="138"/>
    </location>
</feature>
<dbReference type="OrthoDB" id="3248909at2759"/>
<dbReference type="OMA" id="WIAKSKM"/>
<dbReference type="STRING" id="1076935.U4L3V0"/>
<feature type="transmembrane region" description="Helical" evidence="1">
    <location>
        <begin position="185"/>
        <end position="209"/>
    </location>
</feature>
<evidence type="ECO:0000313" key="2">
    <source>
        <dbReference type="EMBL" id="CCX11450.1"/>
    </source>
</evidence>
<name>U4L3V0_PYROM</name>
<sequence length="1355" mass="151636">MVDDTTTSGKRPWNTMFGSIRQFFSRRPKNIGRAPPVGESTEYSSLADAPLPDASAKRGLRYDSAKLGWRPATLKPLFLICFAILTAILIIILEIMLQKSQRNGALAFVSDRTTFVDYVFSFGPLLFGVCYGLLYASVDHDLKRLEAYFQLSKPEGVSVDHSLLLGYPYMMAITVPYFSFRKRHWAVFCSSLGLGFCMFGVAPLTGIIFSKQFNIERSEVMMLRPVNSLGNAPQLDATKAAFAYKAYSHLYSNGTLPPFTTEGFAVMPFAPVKDTAPRNGEQWVAKSSLIEAELDCSPGIIDRTDNTVIRNAENDCSVEWSGTIDTSDLKNATYSSFMIDKDYLKGFNVLFTMGPFIRFNCSRNDTIVGYWGKQEESADLKAESRLSSKPETTVFCRPVHRTHEVTVTVDPTGRIFGSPIANTPKLDYNDFNLTQWKRLALGYEGLKLVQRTLVDKYPIDGLDLLAQGLPDHTSQLIKRPLFQQPSTDKTNFTKQINVNLAFRRSFTPFGLARQENLDELLDPNKLSRMFSDSYKYLFAMAAGASELIVPDRSNLPQFEGRRKYAVTGYVLDNIWTRVLQACLAMVIILNVALISLLWNRRCDIDSDPGTLASVMACVDQAVLDDFQDAEFLGEKGLSKQLINTKHKYYLHGRKVEVVGKVDSGGEAQSDSGELAAASREVPISSEPDRTKIEISKPWDLAIYIGIGSSLIILGTIILLICIYSISIRDRGFRKPPKKLSYDIYSSYVPMIVSMIFEAYLVLLTSHVTYLWPFQRLLGGNSTAAPLTFNYDKTPPHLQMISGFKTRNYLLAALSTSVLLANILAIAIGGLFQVELLGHSAQGPVFLNGTVESLSSLNSNETFLKDTLFVDSEFMYTAVGDGLGFGARHWITDDLYYVPFQDNSNDRNSKTNYSALASGIGLNITCEEAPVTLWNSPLARYNESEPLRTITFPTLSENKNTSLLLTNLSGGFIRWIDGGFTRIQNLNLIGPLDPLAQHAFLFYNKLPTVGINITWSNPNSAAFFELGPKQYSPESNENWEFYQSWVKYKFAKRAVTIDRPLLTANKSYVLNNLPLVGKTVDADNAFPEVNAIRCRLGPRIVQAYVTASSANTTGNILKTERVEEQSINDSQMQDTGITGLVNTFKEMVYRDSATSRGTSVMLDRTAPRSNSLPQTWISFLVQQECRTLYPDFSVYENPERNARCMERVYKKLFATYVQLHSDEIFPTSKPSAEKTSILAQFIYEEPRVIMRSVAFWVSVVMLALFLPVVGWTYISLLNGFLTHEPTSLAGTYAAFYASNVLEDVKDTHLMGEKERKETLLKKGGLYRYGWFMGGDGKSHFGINRDLGEEGMLQQGE</sequence>
<proteinExistence type="predicted"/>
<evidence type="ECO:0000313" key="3">
    <source>
        <dbReference type="Proteomes" id="UP000018144"/>
    </source>
</evidence>
<feature type="transmembrane region" description="Helical" evidence="1">
    <location>
        <begin position="747"/>
        <end position="771"/>
    </location>
</feature>
<keyword evidence="3" id="KW-1185">Reference proteome</keyword>
<dbReference type="InterPro" id="IPR021840">
    <property type="entry name" value="DUF3433"/>
</dbReference>
<accession>U4L3V0</accession>
<gene>
    <name evidence="2" type="ORF">PCON_11044</name>
</gene>
<feature type="transmembrane region" description="Helical" evidence="1">
    <location>
        <begin position="1252"/>
        <end position="1273"/>
    </location>
</feature>
<dbReference type="PANTHER" id="PTHR37544">
    <property type="entry name" value="SPRAY-RELATED"/>
    <property type="match status" value="1"/>
</dbReference>
<feature type="transmembrane region" description="Helical" evidence="1">
    <location>
        <begin position="77"/>
        <end position="97"/>
    </location>
</feature>
<dbReference type="EMBL" id="HF935619">
    <property type="protein sequence ID" value="CCX11450.1"/>
    <property type="molecule type" value="Genomic_DNA"/>
</dbReference>
<feature type="transmembrane region" description="Helical" evidence="1">
    <location>
        <begin position="700"/>
        <end position="727"/>
    </location>
</feature>
<evidence type="ECO:0000256" key="1">
    <source>
        <dbReference type="SAM" id="Phobius"/>
    </source>
</evidence>
<reference evidence="2 3" key="1">
    <citation type="journal article" date="2013" name="PLoS Genet.">
        <title>The genome and development-dependent transcriptomes of Pyronema confluens: a window into fungal evolution.</title>
        <authorList>
            <person name="Traeger S."/>
            <person name="Altegoer F."/>
            <person name="Freitag M."/>
            <person name="Gabaldon T."/>
            <person name="Kempken F."/>
            <person name="Kumar A."/>
            <person name="Marcet-Houben M."/>
            <person name="Poggeler S."/>
            <person name="Stajich J.E."/>
            <person name="Nowrousian M."/>
        </authorList>
    </citation>
    <scope>NUCLEOTIDE SEQUENCE [LARGE SCALE GENOMIC DNA]</scope>
    <source>
        <strain evidence="3">CBS 100304</strain>
        <tissue evidence="2">Vegetative mycelium</tissue>
    </source>
</reference>
<protein>
    <submittedName>
        <fullName evidence="2">Uncharacterized protein</fullName>
    </submittedName>
</protein>
<dbReference type="eggNOG" id="ENOG502RXBF">
    <property type="taxonomic scope" value="Eukaryota"/>
</dbReference>
<dbReference type="PANTHER" id="PTHR37544:SF3">
    <property type="entry name" value="SPRAY"/>
    <property type="match status" value="1"/>
</dbReference>